<dbReference type="InterPro" id="IPR032710">
    <property type="entry name" value="NTF2-like_dom_sf"/>
</dbReference>
<feature type="chain" id="PRO_5012933809" evidence="1">
    <location>
        <begin position="21"/>
        <end position="165"/>
    </location>
</feature>
<evidence type="ECO:0000313" key="2">
    <source>
        <dbReference type="EMBL" id="SKC53348.1"/>
    </source>
</evidence>
<name>A0A1T5JQ33_9BACT</name>
<gene>
    <name evidence="2" type="ORF">SAMN05660236_1328</name>
</gene>
<organism evidence="2 3">
    <name type="scientific">Ohtaekwangia koreensis</name>
    <dbReference type="NCBI Taxonomy" id="688867"/>
    <lineage>
        <taxon>Bacteria</taxon>
        <taxon>Pseudomonadati</taxon>
        <taxon>Bacteroidota</taxon>
        <taxon>Cytophagia</taxon>
        <taxon>Cytophagales</taxon>
        <taxon>Fulvivirgaceae</taxon>
        <taxon>Ohtaekwangia</taxon>
    </lineage>
</organism>
<reference evidence="2 3" key="1">
    <citation type="submission" date="2017-02" db="EMBL/GenBank/DDBJ databases">
        <authorList>
            <person name="Peterson S.W."/>
        </authorList>
    </citation>
    <scope>NUCLEOTIDE SEQUENCE [LARGE SCALE GENOMIC DNA]</scope>
    <source>
        <strain evidence="2 3">DSM 25262</strain>
    </source>
</reference>
<evidence type="ECO:0000256" key="1">
    <source>
        <dbReference type="SAM" id="SignalP"/>
    </source>
</evidence>
<dbReference type="STRING" id="688867.SAMN05660236_1328"/>
<dbReference type="Proteomes" id="UP000190961">
    <property type="component" value="Unassembled WGS sequence"/>
</dbReference>
<accession>A0A1T5JQ33</accession>
<keyword evidence="1" id="KW-0732">Signal</keyword>
<protein>
    <submittedName>
        <fullName evidence="2">Putative lumazine-binding</fullName>
    </submittedName>
</protein>
<dbReference type="AlphaFoldDB" id="A0A1T5JQ33"/>
<dbReference type="RefSeq" id="WP_079685874.1">
    <property type="nucleotide sequence ID" value="NZ_FUZU01000001.1"/>
</dbReference>
<dbReference type="OrthoDB" id="117186at2"/>
<keyword evidence="3" id="KW-1185">Reference proteome</keyword>
<dbReference type="EMBL" id="FUZU01000001">
    <property type="protein sequence ID" value="SKC53348.1"/>
    <property type="molecule type" value="Genomic_DNA"/>
</dbReference>
<sequence length="165" mass="18767">MKRYYCLLLVLSGIYTCAWSQKNNTDEAAVRQVITDLFKGMEKGDSALVHSTFGREITMATIARDKAGSPVIHHESSLDGFLKAVGTPHPEVWYEEIWNLKIQIDGDFAQAWCDYGFYIGKTFSHCGVDAFHMHKGKDGWKIFHLADTRRKTGCDVPKKIQDKHK</sequence>
<proteinExistence type="predicted"/>
<feature type="signal peptide" evidence="1">
    <location>
        <begin position="1"/>
        <end position="20"/>
    </location>
</feature>
<dbReference type="SUPFAM" id="SSF54427">
    <property type="entry name" value="NTF2-like"/>
    <property type="match status" value="1"/>
</dbReference>
<dbReference type="Gene3D" id="3.10.450.50">
    <property type="match status" value="1"/>
</dbReference>
<evidence type="ECO:0000313" key="3">
    <source>
        <dbReference type="Proteomes" id="UP000190961"/>
    </source>
</evidence>